<evidence type="ECO:0000313" key="2">
    <source>
        <dbReference type="Proteomes" id="UP000230002"/>
    </source>
</evidence>
<evidence type="ECO:0000313" key="1">
    <source>
        <dbReference type="EMBL" id="PIL30352.1"/>
    </source>
</evidence>
<accession>A0A2G8S9C2</accession>
<dbReference type="Gene3D" id="3.80.10.10">
    <property type="entry name" value="Ribonuclease Inhibitor"/>
    <property type="match status" value="1"/>
</dbReference>
<reference evidence="1 2" key="1">
    <citation type="journal article" date="2015" name="Sci. Rep.">
        <title>Chromosome-level genome map provides insights into diverse defense mechanisms in the medicinal fungus Ganoderma sinense.</title>
        <authorList>
            <person name="Zhu Y."/>
            <person name="Xu J."/>
            <person name="Sun C."/>
            <person name="Zhou S."/>
            <person name="Xu H."/>
            <person name="Nelson D.R."/>
            <person name="Qian J."/>
            <person name="Song J."/>
            <person name="Luo H."/>
            <person name="Xiang L."/>
            <person name="Li Y."/>
            <person name="Xu Z."/>
            <person name="Ji A."/>
            <person name="Wang L."/>
            <person name="Lu S."/>
            <person name="Hayward A."/>
            <person name="Sun W."/>
            <person name="Li X."/>
            <person name="Schwartz D.C."/>
            <person name="Wang Y."/>
            <person name="Chen S."/>
        </authorList>
    </citation>
    <scope>NUCLEOTIDE SEQUENCE [LARGE SCALE GENOMIC DNA]</scope>
    <source>
        <strain evidence="1 2">ZZ0214-1</strain>
    </source>
</reference>
<sequence>MASPADPSPSCLDLFATSLAGQVEPQDRRVCHLFLTDRQRMRMEHPPAPGQDRQQWLRAAMRSVSVLTCAPSDILRVLSVVGPTLQTLTLLLFCRYGEPIFSDLLRFPQLRDLTIHGSTLCNSTCSIPSTPPPKCPSLRHLHVVQDLQLGRALAQSVASLSSPNLTHLRLSRVRQEPALLSTNIVRDLECMLEPEDPVQPSFGLRLPRTLTRVLVQMTHRAQLKDLAMRDPQRRIVLLKPEKRAKEETLLEGKLDVLFYIGTRAAWEQGIGGAEDAVWDVGPSEILASYGYCAEE</sequence>
<organism evidence="1 2">
    <name type="scientific">Ganoderma sinense ZZ0214-1</name>
    <dbReference type="NCBI Taxonomy" id="1077348"/>
    <lineage>
        <taxon>Eukaryota</taxon>
        <taxon>Fungi</taxon>
        <taxon>Dikarya</taxon>
        <taxon>Basidiomycota</taxon>
        <taxon>Agaricomycotina</taxon>
        <taxon>Agaricomycetes</taxon>
        <taxon>Polyporales</taxon>
        <taxon>Polyporaceae</taxon>
        <taxon>Ganoderma</taxon>
    </lineage>
</organism>
<name>A0A2G8S9C2_9APHY</name>
<keyword evidence="2" id="KW-1185">Reference proteome</keyword>
<proteinExistence type="predicted"/>
<dbReference type="EMBL" id="AYKW01000015">
    <property type="protein sequence ID" value="PIL30352.1"/>
    <property type="molecule type" value="Genomic_DNA"/>
</dbReference>
<dbReference type="OrthoDB" id="2724111at2759"/>
<dbReference type="Proteomes" id="UP000230002">
    <property type="component" value="Unassembled WGS sequence"/>
</dbReference>
<gene>
    <name evidence="1" type="ORF">GSI_07537</name>
</gene>
<comment type="caution">
    <text evidence="1">The sequence shown here is derived from an EMBL/GenBank/DDBJ whole genome shotgun (WGS) entry which is preliminary data.</text>
</comment>
<dbReference type="SUPFAM" id="SSF52047">
    <property type="entry name" value="RNI-like"/>
    <property type="match status" value="1"/>
</dbReference>
<protein>
    <submittedName>
        <fullName evidence="1">Uncharacterized protein</fullName>
    </submittedName>
</protein>
<dbReference type="InterPro" id="IPR032675">
    <property type="entry name" value="LRR_dom_sf"/>
</dbReference>
<dbReference type="AlphaFoldDB" id="A0A2G8S9C2"/>